<dbReference type="KEGG" id="aab:A4R43_00865"/>
<dbReference type="InterPro" id="IPR036890">
    <property type="entry name" value="HATPase_C_sf"/>
</dbReference>
<dbReference type="EMBL" id="CP015163">
    <property type="protein sequence ID" value="AXB41243.1"/>
    <property type="molecule type" value="Genomic_DNA"/>
</dbReference>
<dbReference type="Pfam" id="PF07228">
    <property type="entry name" value="SpoIIE"/>
    <property type="match status" value="1"/>
</dbReference>
<dbReference type="Gene3D" id="3.60.40.10">
    <property type="entry name" value="PPM-type phosphatase domain"/>
    <property type="match status" value="1"/>
</dbReference>
<evidence type="ECO:0000313" key="5">
    <source>
        <dbReference type="Proteomes" id="UP000250434"/>
    </source>
</evidence>
<evidence type="ECO:0000313" key="4">
    <source>
        <dbReference type="EMBL" id="AXB41243.1"/>
    </source>
</evidence>
<dbReference type="CDD" id="cd07043">
    <property type="entry name" value="STAS_anti-anti-sigma_factors"/>
    <property type="match status" value="1"/>
</dbReference>
<dbReference type="CDD" id="cd16936">
    <property type="entry name" value="HATPase_RsbW-like"/>
    <property type="match status" value="1"/>
</dbReference>
<dbReference type="InterPro" id="IPR003594">
    <property type="entry name" value="HATPase_dom"/>
</dbReference>
<gene>
    <name evidence="4" type="ORF">A4R43_00865</name>
</gene>
<sequence length="491" mass="50961">MLPTGLPVLPGLRLAAGCLLAEADETAGGDWFDAVPLPGGRVALVVGDVVGRGVPASATMAQLRAVVQDRLDETGEVLPALAAADRLATRLPAAHAATVCIVVLTPGDGALVCGSAGHPPPLVTGGGRARYLPVPASGPLGTHATYTTTADRLGGDEVVLLYSDGIIERPGRDPGEATAEFARVTTEAVADAEPGTSAVERACTRTLDRLVRATGTADDIALLGAQRVAPAGPLRLHLPADVSVVRVARGELTRWLEELAVGEDDQFALLHAVNELVTNAVEHSHPDSLGGTVSVTGTLDDTGVVHIEVADDGSWHERSWPASVEVRREQGLGLAMTSQFVDRLDFDRGAGGTTATIHHRLVRPARLVSAGDVAGGRATAGGPAEMTLIVEQPHAPSSRIAVHGPLDVTSSDQFARELEALTMGYSHPLTVDLTAVTHFASAAIAVLHRATTRDHRNGTALRLYAPVGSPAHHVLSLVDLPHTTVDPHRPA</sequence>
<dbReference type="PROSITE" id="PS50801">
    <property type="entry name" value="STAS"/>
    <property type="match status" value="1"/>
</dbReference>
<evidence type="ECO:0000259" key="2">
    <source>
        <dbReference type="PROSITE" id="PS50801"/>
    </source>
</evidence>
<dbReference type="PANTHER" id="PTHR43156">
    <property type="entry name" value="STAGE II SPORULATION PROTEIN E-RELATED"/>
    <property type="match status" value="1"/>
</dbReference>
<dbReference type="PANTHER" id="PTHR43156:SF2">
    <property type="entry name" value="STAGE II SPORULATION PROTEIN E"/>
    <property type="match status" value="1"/>
</dbReference>
<dbReference type="InterPro" id="IPR002645">
    <property type="entry name" value="STAS_dom"/>
</dbReference>
<dbReference type="InterPro" id="IPR036513">
    <property type="entry name" value="STAS_dom_sf"/>
</dbReference>
<dbReference type="InterPro" id="IPR052016">
    <property type="entry name" value="Bact_Sigma-Reg"/>
</dbReference>
<dbReference type="Pfam" id="PF13581">
    <property type="entry name" value="HATPase_c_2"/>
    <property type="match status" value="1"/>
</dbReference>
<evidence type="ECO:0000256" key="1">
    <source>
        <dbReference type="ARBA" id="ARBA00022801"/>
    </source>
</evidence>
<organism evidence="4 5">
    <name type="scientific">Amycolatopsis albispora</name>
    <dbReference type="NCBI Taxonomy" id="1804986"/>
    <lineage>
        <taxon>Bacteria</taxon>
        <taxon>Bacillati</taxon>
        <taxon>Actinomycetota</taxon>
        <taxon>Actinomycetes</taxon>
        <taxon>Pseudonocardiales</taxon>
        <taxon>Pseudonocardiaceae</taxon>
        <taxon>Amycolatopsis</taxon>
    </lineage>
</organism>
<dbReference type="PROSITE" id="PS51746">
    <property type="entry name" value="PPM_2"/>
    <property type="match status" value="1"/>
</dbReference>
<dbReference type="InterPro" id="IPR036457">
    <property type="entry name" value="PPM-type-like_dom_sf"/>
</dbReference>
<dbReference type="Gene3D" id="3.30.565.10">
    <property type="entry name" value="Histidine kinase-like ATPase, C-terminal domain"/>
    <property type="match status" value="1"/>
</dbReference>
<dbReference type="Proteomes" id="UP000250434">
    <property type="component" value="Chromosome"/>
</dbReference>
<keyword evidence="1" id="KW-0378">Hydrolase</keyword>
<dbReference type="InterPro" id="IPR001932">
    <property type="entry name" value="PPM-type_phosphatase-like_dom"/>
</dbReference>
<evidence type="ECO:0008006" key="6">
    <source>
        <dbReference type="Google" id="ProtNLM"/>
    </source>
</evidence>
<dbReference type="SUPFAM" id="SSF52091">
    <property type="entry name" value="SpoIIaa-like"/>
    <property type="match status" value="1"/>
</dbReference>
<dbReference type="SUPFAM" id="SSF55874">
    <property type="entry name" value="ATPase domain of HSP90 chaperone/DNA topoisomerase II/histidine kinase"/>
    <property type="match status" value="1"/>
</dbReference>
<feature type="domain" description="STAS" evidence="2">
    <location>
        <begin position="400"/>
        <end position="463"/>
    </location>
</feature>
<dbReference type="AlphaFoldDB" id="A0A344KZL9"/>
<name>A0A344KZL9_9PSEU</name>
<dbReference type="SMART" id="SM00331">
    <property type="entry name" value="PP2C_SIG"/>
    <property type="match status" value="1"/>
</dbReference>
<accession>A0A344KZL9</accession>
<dbReference type="SMART" id="SM00387">
    <property type="entry name" value="HATPase_c"/>
    <property type="match status" value="1"/>
</dbReference>
<dbReference type="GO" id="GO:0016791">
    <property type="term" value="F:phosphatase activity"/>
    <property type="evidence" value="ECO:0007669"/>
    <property type="project" value="TreeGrafter"/>
</dbReference>
<dbReference type="Gene3D" id="3.30.750.24">
    <property type="entry name" value="STAS domain"/>
    <property type="match status" value="1"/>
</dbReference>
<proteinExistence type="predicted"/>
<dbReference type="SUPFAM" id="SSF81606">
    <property type="entry name" value="PP2C-like"/>
    <property type="match status" value="1"/>
</dbReference>
<keyword evidence="5" id="KW-1185">Reference proteome</keyword>
<evidence type="ECO:0000259" key="3">
    <source>
        <dbReference type="PROSITE" id="PS51746"/>
    </source>
</evidence>
<feature type="domain" description="PPM-type phosphatase" evidence="3">
    <location>
        <begin position="13"/>
        <end position="227"/>
    </location>
</feature>
<reference evidence="4 5" key="1">
    <citation type="submission" date="2016-04" db="EMBL/GenBank/DDBJ databases">
        <title>Complete genome sequence and analysis of deep-sea sediment isolate, Amycolatopsis sp. WP1.</title>
        <authorList>
            <person name="Wang H."/>
            <person name="Chen S."/>
            <person name="Wu Q."/>
        </authorList>
    </citation>
    <scope>NUCLEOTIDE SEQUENCE [LARGE SCALE GENOMIC DNA]</scope>
    <source>
        <strain evidence="4 5">WP1</strain>
    </source>
</reference>
<dbReference type="Pfam" id="PF01740">
    <property type="entry name" value="STAS"/>
    <property type="match status" value="1"/>
</dbReference>
<protein>
    <recommendedName>
        <fullName evidence="6">STAS domain-containing protein</fullName>
    </recommendedName>
</protein>